<dbReference type="Proteomes" id="UP000054248">
    <property type="component" value="Unassembled WGS sequence"/>
</dbReference>
<evidence type="ECO:0000256" key="7">
    <source>
        <dbReference type="SAM" id="Phobius"/>
    </source>
</evidence>
<feature type="region of interest" description="Disordered" evidence="6">
    <location>
        <begin position="1"/>
        <end position="38"/>
    </location>
</feature>
<dbReference type="InterPro" id="IPR024512">
    <property type="entry name" value="Ser_palmitoyltrfase_ssu-like"/>
</dbReference>
<evidence type="ECO:0000313" key="9">
    <source>
        <dbReference type="Proteomes" id="UP000054248"/>
    </source>
</evidence>
<evidence type="ECO:0000313" key="8">
    <source>
        <dbReference type="EMBL" id="KIO18374.1"/>
    </source>
</evidence>
<dbReference type="Pfam" id="PF11779">
    <property type="entry name" value="SPT_ssu-like"/>
    <property type="match status" value="1"/>
</dbReference>
<feature type="compositionally biased region" description="Polar residues" evidence="6">
    <location>
        <begin position="15"/>
        <end position="25"/>
    </location>
</feature>
<dbReference type="OrthoDB" id="202672at2759"/>
<evidence type="ECO:0000256" key="5">
    <source>
        <dbReference type="ARBA" id="ARBA00023136"/>
    </source>
</evidence>
<evidence type="ECO:0000256" key="6">
    <source>
        <dbReference type="SAM" id="MobiDB-lite"/>
    </source>
</evidence>
<organism evidence="8 9">
    <name type="scientific">Tulasnella calospora MUT 4182</name>
    <dbReference type="NCBI Taxonomy" id="1051891"/>
    <lineage>
        <taxon>Eukaryota</taxon>
        <taxon>Fungi</taxon>
        <taxon>Dikarya</taxon>
        <taxon>Basidiomycota</taxon>
        <taxon>Agaricomycotina</taxon>
        <taxon>Agaricomycetes</taxon>
        <taxon>Cantharellales</taxon>
        <taxon>Tulasnellaceae</taxon>
        <taxon>Tulasnella</taxon>
    </lineage>
</organism>
<keyword evidence="3" id="KW-0256">Endoplasmic reticulum</keyword>
<dbReference type="GO" id="GO:0005789">
    <property type="term" value="C:endoplasmic reticulum membrane"/>
    <property type="evidence" value="ECO:0007669"/>
    <property type="project" value="UniProtKB-SubCell"/>
</dbReference>
<feature type="transmembrane region" description="Helical" evidence="7">
    <location>
        <begin position="70"/>
        <end position="91"/>
    </location>
</feature>
<keyword evidence="2 7" id="KW-0812">Transmembrane</keyword>
<evidence type="ECO:0000256" key="2">
    <source>
        <dbReference type="ARBA" id="ARBA00022692"/>
    </source>
</evidence>
<evidence type="ECO:0000256" key="1">
    <source>
        <dbReference type="ARBA" id="ARBA00004477"/>
    </source>
</evidence>
<evidence type="ECO:0000256" key="3">
    <source>
        <dbReference type="ARBA" id="ARBA00022824"/>
    </source>
</evidence>
<comment type="subcellular location">
    <subcellularLocation>
        <location evidence="1">Endoplasmic reticulum membrane</location>
        <topology evidence="1">Multi-pass membrane protein</topology>
    </subcellularLocation>
</comment>
<proteinExistence type="predicted"/>
<keyword evidence="5 7" id="KW-0472">Membrane</keyword>
<evidence type="ECO:0000256" key="4">
    <source>
        <dbReference type="ARBA" id="ARBA00022989"/>
    </source>
</evidence>
<protein>
    <submittedName>
        <fullName evidence="8">Uncharacterized protein</fullName>
    </submittedName>
</protein>
<keyword evidence="4 7" id="KW-1133">Transmembrane helix</keyword>
<reference evidence="8 9" key="1">
    <citation type="submission" date="2014-04" db="EMBL/GenBank/DDBJ databases">
        <authorList>
            <consortium name="DOE Joint Genome Institute"/>
            <person name="Kuo A."/>
            <person name="Girlanda M."/>
            <person name="Perotto S."/>
            <person name="Kohler A."/>
            <person name="Nagy L.G."/>
            <person name="Floudas D."/>
            <person name="Copeland A."/>
            <person name="Barry K.W."/>
            <person name="Cichocki N."/>
            <person name="Veneault-Fourrey C."/>
            <person name="LaButti K."/>
            <person name="Lindquist E.A."/>
            <person name="Lipzen A."/>
            <person name="Lundell T."/>
            <person name="Morin E."/>
            <person name="Murat C."/>
            <person name="Sun H."/>
            <person name="Tunlid A."/>
            <person name="Henrissat B."/>
            <person name="Grigoriev I.V."/>
            <person name="Hibbett D.S."/>
            <person name="Martin F."/>
            <person name="Nordberg H.P."/>
            <person name="Cantor M.N."/>
            <person name="Hua S.X."/>
        </authorList>
    </citation>
    <scope>NUCLEOTIDE SEQUENCE [LARGE SCALE GENOMIC DNA]</scope>
    <source>
        <strain evidence="8 9">MUT 4182</strain>
    </source>
</reference>
<accession>A0A0C3Q5L2</accession>
<dbReference type="EMBL" id="KN823292">
    <property type="protein sequence ID" value="KIO18374.1"/>
    <property type="molecule type" value="Genomic_DNA"/>
</dbReference>
<dbReference type="STRING" id="1051891.A0A0C3Q5L2"/>
<sequence length="125" mass="14352">MTTKRTPTRYDAGSPSESQLSTRPLRTNPPLLGDLSNRPPAGTIDRWIWQKRMWVESTSAMTMLEPWEKLLVCVVFTLIMTTFAFGIFHYLPHHLHVIYGRAKYYLLGDESAPLVMLWSQALGEL</sequence>
<dbReference type="AlphaFoldDB" id="A0A0C3Q5L2"/>
<name>A0A0C3Q5L2_9AGAM</name>
<dbReference type="HOGENOM" id="CLU_122021_2_1_1"/>
<keyword evidence="9" id="KW-1185">Reference proteome</keyword>
<reference evidence="9" key="2">
    <citation type="submission" date="2015-01" db="EMBL/GenBank/DDBJ databases">
        <title>Evolutionary Origins and Diversification of the Mycorrhizal Mutualists.</title>
        <authorList>
            <consortium name="DOE Joint Genome Institute"/>
            <consortium name="Mycorrhizal Genomics Consortium"/>
            <person name="Kohler A."/>
            <person name="Kuo A."/>
            <person name="Nagy L.G."/>
            <person name="Floudas D."/>
            <person name="Copeland A."/>
            <person name="Barry K.W."/>
            <person name="Cichocki N."/>
            <person name="Veneault-Fourrey C."/>
            <person name="LaButti K."/>
            <person name="Lindquist E.A."/>
            <person name="Lipzen A."/>
            <person name="Lundell T."/>
            <person name="Morin E."/>
            <person name="Murat C."/>
            <person name="Riley R."/>
            <person name="Ohm R."/>
            <person name="Sun H."/>
            <person name="Tunlid A."/>
            <person name="Henrissat B."/>
            <person name="Grigoriev I.V."/>
            <person name="Hibbett D.S."/>
            <person name="Martin F."/>
        </authorList>
    </citation>
    <scope>NUCLEOTIDE SEQUENCE [LARGE SCALE GENOMIC DNA]</scope>
    <source>
        <strain evidence="9">MUT 4182</strain>
    </source>
</reference>
<gene>
    <name evidence="8" type="ORF">M407DRAFT_246501</name>
</gene>